<dbReference type="OrthoDB" id="2735536at2759"/>
<organism evidence="4 5">
    <name type="scientific">Cryptococcus amylolentus CBS 6039</name>
    <dbReference type="NCBI Taxonomy" id="1295533"/>
    <lineage>
        <taxon>Eukaryota</taxon>
        <taxon>Fungi</taxon>
        <taxon>Dikarya</taxon>
        <taxon>Basidiomycota</taxon>
        <taxon>Agaricomycotina</taxon>
        <taxon>Tremellomycetes</taxon>
        <taxon>Tremellales</taxon>
        <taxon>Cryptococcaceae</taxon>
        <taxon>Cryptococcus</taxon>
    </lineage>
</organism>
<evidence type="ECO:0000256" key="2">
    <source>
        <dbReference type="ARBA" id="ARBA00023445"/>
    </source>
</evidence>
<name>A0A1E3HGT0_9TREE</name>
<dbReference type="Proteomes" id="UP000094065">
    <property type="component" value="Unassembled WGS sequence"/>
</dbReference>
<dbReference type="AlphaFoldDB" id="A0A1E3HGT0"/>
<evidence type="ECO:0000259" key="3">
    <source>
        <dbReference type="Pfam" id="PF01370"/>
    </source>
</evidence>
<accession>A0A1E3HGT0</accession>
<evidence type="ECO:0000313" key="5">
    <source>
        <dbReference type="Proteomes" id="UP000094065"/>
    </source>
</evidence>
<dbReference type="STRING" id="1295533.A0A1E3HGT0"/>
<dbReference type="EMBL" id="AWGJ01000010">
    <property type="protein sequence ID" value="ODN75553.1"/>
    <property type="molecule type" value="Genomic_DNA"/>
</dbReference>
<keyword evidence="1" id="KW-0560">Oxidoreductase</keyword>
<dbReference type="PANTHER" id="PTHR10366:SF564">
    <property type="entry name" value="STEROL-4-ALPHA-CARBOXYLATE 3-DEHYDROGENASE, DECARBOXYLATING"/>
    <property type="match status" value="1"/>
</dbReference>
<evidence type="ECO:0000256" key="1">
    <source>
        <dbReference type="ARBA" id="ARBA00023002"/>
    </source>
</evidence>
<keyword evidence="5" id="KW-1185">Reference proteome</keyword>
<proteinExistence type="inferred from homology"/>
<feature type="domain" description="NAD-dependent epimerase/dehydratase" evidence="3">
    <location>
        <begin position="10"/>
        <end position="271"/>
    </location>
</feature>
<dbReference type="Pfam" id="PF01370">
    <property type="entry name" value="Epimerase"/>
    <property type="match status" value="1"/>
</dbReference>
<reference evidence="4 5" key="1">
    <citation type="submission" date="2016-06" db="EMBL/GenBank/DDBJ databases">
        <title>Evolution of pathogenesis and genome organization in the Tremellales.</title>
        <authorList>
            <person name="Cuomo C."/>
            <person name="Litvintseva A."/>
            <person name="Heitman J."/>
            <person name="Chen Y."/>
            <person name="Sun S."/>
            <person name="Springer D."/>
            <person name="Dromer F."/>
            <person name="Young S."/>
            <person name="Zeng Q."/>
            <person name="Chapman S."/>
            <person name="Gujja S."/>
            <person name="Saif S."/>
            <person name="Birren B."/>
        </authorList>
    </citation>
    <scope>NUCLEOTIDE SEQUENCE [LARGE SCALE GENOMIC DNA]</scope>
    <source>
        <strain evidence="4 5">CBS 6039</strain>
    </source>
</reference>
<gene>
    <name evidence="4" type="ORF">L202_06680</name>
</gene>
<dbReference type="GeneID" id="30157989"/>
<dbReference type="SUPFAM" id="SSF51735">
    <property type="entry name" value="NAD(P)-binding Rossmann-fold domains"/>
    <property type="match status" value="1"/>
</dbReference>
<comment type="similarity">
    <text evidence="2">Belongs to the NAD(P)-dependent epimerase/dehydratase family. Dihydroflavonol-4-reductase subfamily.</text>
</comment>
<dbReference type="InterPro" id="IPR036291">
    <property type="entry name" value="NAD(P)-bd_dom_sf"/>
</dbReference>
<sequence length="358" mass="39029">MTPIAKGDLVLITGASGFVAAHITEELLRSGYRVRGTVRSAAKGEYLKKLYPGQPFEYVIIKDVEQDGALDEAVKGIDAAIHSASPCTTTGTVAEELIGPAVKGTTELLYALQKYAPGAKAVVLTSSTAAIQNFRGPENPVPWHETSADWNVLSEPYIENNPPSDPMWGTHAYMASKIKAEQAFWEFMKVHKPTWQGTVINPPWIFGPVLHDFKDVASLNLSCKLFWDWVSGEKGEKDLPGPIVGGWVDVRDVAIAHVRALERPQAASQRYIVCGGRLAGQHWVDVLHAHYPGHPLIKKNTPVGVKGSGDEAIKVLNTHDQVTAQEALGLEYTSLEQSTKDMFETIAKKLGVFEDAPV</sequence>
<dbReference type="RefSeq" id="XP_018991203.1">
    <property type="nucleotide sequence ID" value="XM_019141228.1"/>
</dbReference>
<evidence type="ECO:0000313" key="4">
    <source>
        <dbReference type="EMBL" id="ODN75553.1"/>
    </source>
</evidence>
<dbReference type="PANTHER" id="PTHR10366">
    <property type="entry name" value="NAD DEPENDENT EPIMERASE/DEHYDRATASE"/>
    <property type="match status" value="1"/>
</dbReference>
<dbReference type="InterPro" id="IPR001509">
    <property type="entry name" value="Epimerase_deHydtase"/>
</dbReference>
<dbReference type="Gene3D" id="3.40.50.720">
    <property type="entry name" value="NAD(P)-binding Rossmann-like Domain"/>
    <property type="match status" value="1"/>
</dbReference>
<dbReference type="GO" id="GO:0016616">
    <property type="term" value="F:oxidoreductase activity, acting on the CH-OH group of donors, NAD or NADP as acceptor"/>
    <property type="evidence" value="ECO:0007669"/>
    <property type="project" value="TreeGrafter"/>
</dbReference>
<comment type="caution">
    <text evidence="4">The sequence shown here is derived from an EMBL/GenBank/DDBJ whole genome shotgun (WGS) entry which is preliminary data.</text>
</comment>
<dbReference type="InterPro" id="IPR050425">
    <property type="entry name" value="NAD(P)_dehydrat-like"/>
</dbReference>
<protein>
    <recommendedName>
        <fullName evidence="3">NAD-dependent epimerase/dehydratase domain-containing protein</fullName>
    </recommendedName>
</protein>